<evidence type="ECO:0000313" key="2">
    <source>
        <dbReference type="EMBL" id="MBO0477321.1"/>
    </source>
</evidence>
<evidence type="ECO:0000259" key="1">
    <source>
        <dbReference type="Pfam" id="PF07872"/>
    </source>
</evidence>
<accession>A0ABS3HWX3</accession>
<sequence length="70" mass="7783">MEAVFESKKLELIYSPVGENKARKQSLGNIQESASTDSIGNFAKLMGQLAPTEEDLNTVMLVEKQRINIK</sequence>
<dbReference type="EMBL" id="JAFLVX010000024">
    <property type="protein sequence ID" value="MBO0477321.1"/>
    <property type="molecule type" value="Genomic_DNA"/>
</dbReference>
<reference evidence="2 3" key="1">
    <citation type="submission" date="2021-03" db="EMBL/GenBank/DDBJ databases">
        <title>Enterococcal diversity collection.</title>
        <authorList>
            <person name="Gilmore M.S."/>
            <person name="Schwartzman J."/>
            <person name="Van Tyne D."/>
            <person name="Martin M."/>
            <person name="Earl A.M."/>
            <person name="Manson A.L."/>
            <person name="Straub T."/>
            <person name="Salamzade R."/>
            <person name="Saavedra J."/>
            <person name="Lebreton F."/>
            <person name="Prichula J."/>
            <person name="Schaufler K."/>
            <person name="Gaca A."/>
            <person name="Sgardioli B."/>
            <person name="Wagenaar J."/>
            <person name="Strong T."/>
        </authorList>
    </citation>
    <scope>NUCLEOTIDE SEQUENCE [LARGE SCALE GENOMIC DNA]</scope>
    <source>
        <strain evidence="2 3">DIV0080</strain>
    </source>
</reference>
<protein>
    <recommendedName>
        <fullName evidence="1">DUF1659 domain-containing protein</fullName>
    </recommendedName>
</protein>
<evidence type="ECO:0000313" key="3">
    <source>
        <dbReference type="Proteomes" id="UP000664857"/>
    </source>
</evidence>
<dbReference type="Pfam" id="PF07872">
    <property type="entry name" value="DUF1659"/>
    <property type="match status" value="1"/>
</dbReference>
<dbReference type="InterPro" id="IPR012454">
    <property type="entry name" value="DUF1659"/>
</dbReference>
<keyword evidence="3" id="KW-1185">Reference proteome</keyword>
<dbReference type="RefSeq" id="WP_206967176.1">
    <property type="nucleotide sequence ID" value="NZ_JAFLVX010000024.1"/>
</dbReference>
<proteinExistence type="predicted"/>
<dbReference type="Proteomes" id="UP000664857">
    <property type="component" value="Unassembled WGS sequence"/>
</dbReference>
<gene>
    <name evidence="2" type="ORF">DOK76_09570</name>
</gene>
<name>A0ABS3HWX3_9ENTE</name>
<feature type="domain" description="DUF1659" evidence="1">
    <location>
        <begin position="3"/>
        <end position="67"/>
    </location>
</feature>
<organism evidence="2 3">
    <name type="scientific">Candidatus Vagococcus giribetii</name>
    <dbReference type="NCBI Taxonomy" id="2230876"/>
    <lineage>
        <taxon>Bacteria</taxon>
        <taxon>Bacillati</taxon>
        <taxon>Bacillota</taxon>
        <taxon>Bacilli</taxon>
        <taxon>Lactobacillales</taxon>
        <taxon>Enterococcaceae</taxon>
        <taxon>Vagococcus</taxon>
    </lineage>
</organism>
<comment type="caution">
    <text evidence="2">The sequence shown here is derived from an EMBL/GenBank/DDBJ whole genome shotgun (WGS) entry which is preliminary data.</text>
</comment>